<evidence type="ECO:0000313" key="6">
    <source>
        <dbReference type="Proteomes" id="UP001341281"/>
    </source>
</evidence>
<dbReference type="InterPro" id="IPR057670">
    <property type="entry name" value="SH3_retrovirus"/>
</dbReference>
<dbReference type="SUPFAM" id="SSF53098">
    <property type="entry name" value="Ribonuclease H-like"/>
    <property type="match status" value="1"/>
</dbReference>
<evidence type="ECO:0000256" key="1">
    <source>
        <dbReference type="ARBA" id="ARBA00022723"/>
    </source>
</evidence>
<dbReference type="InterPro" id="IPR036397">
    <property type="entry name" value="RNaseH_sf"/>
</dbReference>
<proteinExistence type="predicted"/>
<keyword evidence="1" id="KW-0479">Metal-binding</keyword>
<reference evidence="5 6" key="1">
    <citation type="submission" date="2024-02" db="EMBL/GenBank/DDBJ databases">
        <title>High-quality chromosome-scale genome assembly of Pensacola bahiagrass (Paspalum notatum Flugge var. saurae).</title>
        <authorList>
            <person name="Vega J.M."/>
            <person name="Podio M."/>
            <person name="Orjuela J."/>
            <person name="Siena L.A."/>
            <person name="Pessino S.C."/>
            <person name="Combes M.C."/>
            <person name="Mariac C."/>
            <person name="Albertini E."/>
            <person name="Pupilli F."/>
            <person name="Ortiz J.P.A."/>
            <person name="Leblanc O."/>
        </authorList>
    </citation>
    <scope>NUCLEOTIDE SEQUENCE [LARGE SCALE GENOMIC DNA]</scope>
    <source>
        <strain evidence="5">R1</strain>
        <tissue evidence="5">Leaf</tissue>
    </source>
</reference>
<dbReference type="GO" id="GO:0016787">
    <property type="term" value="F:hydrolase activity"/>
    <property type="evidence" value="ECO:0007669"/>
    <property type="project" value="UniProtKB-KW"/>
</dbReference>
<dbReference type="InterPro" id="IPR012337">
    <property type="entry name" value="RNaseH-like_sf"/>
</dbReference>
<dbReference type="Pfam" id="PF07727">
    <property type="entry name" value="RVT_2"/>
    <property type="match status" value="1"/>
</dbReference>
<dbReference type="Proteomes" id="UP001341281">
    <property type="component" value="Chromosome 08"/>
</dbReference>
<evidence type="ECO:0008006" key="7">
    <source>
        <dbReference type="Google" id="ProtNLM"/>
    </source>
</evidence>
<dbReference type="Gene3D" id="3.30.420.10">
    <property type="entry name" value="Ribonuclease H-like superfamily/Ribonuclease H"/>
    <property type="match status" value="1"/>
</dbReference>
<organism evidence="5 6">
    <name type="scientific">Paspalum notatum var. saurae</name>
    <dbReference type="NCBI Taxonomy" id="547442"/>
    <lineage>
        <taxon>Eukaryota</taxon>
        <taxon>Viridiplantae</taxon>
        <taxon>Streptophyta</taxon>
        <taxon>Embryophyta</taxon>
        <taxon>Tracheophyta</taxon>
        <taxon>Spermatophyta</taxon>
        <taxon>Magnoliopsida</taxon>
        <taxon>Liliopsida</taxon>
        <taxon>Poales</taxon>
        <taxon>Poaceae</taxon>
        <taxon>PACMAD clade</taxon>
        <taxon>Panicoideae</taxon>
        <taxon>Andropogonodae</taxon>
        <taxon>Paspaleae</taxon>
        <taxon>Paspalinae</taxon>
        <taxon>Paspalum</taxon>
    </lineage>
</organism>
<dbReference type="PANTHER" id="PTHR42648:SF25">
    <property type="entry name" value="RNA-DIRECTED DNA POLYMERASE"/>
    <property type="match status" value="1"/>
</dbReference>
<dbReference type="PANTHER" id="PTHR42648">
    <property type="entry name" value="TRANSPOSASE, PUTATIVE-RELATED"/>
    <property type="match status" value="1"/>
</dbReference>
<accession>A0AAQ3X9G4</accession>
<dbReference type="AlphaFoldDB" id="A0AAQ3X9G4"/>
<evidence type="ECO:0000313" key="5">
    <source>
        <dbReference type="EMBL" id="WVZ90673.1"/>
    </source>
</evidence>
<gene>
    <name evidence="5" type="ORF">U9M48_036955</name>
</gene>
<feature type="domain" description="Retroviral polymerase SH3-like" evidence="4">
    <location>
        <begin position="49"/>
        <end position="97"/>
    </location>
</feature>
<keyword evidence="6" id="KW-1185">Reference proteome</keyword>
<evidence type="ECO:0000256" key="2">
    <source>
        <dbReference type="ARBA" id="ARBA00022801"/>
    </source>
</evidence>
<dbReference type="InterPro" id="IPR013103">
    <property type="entry name" value="RVT_2"/>
</dbReference>
<sequence length="466" mass="51710">MSAVFWGEAVVTAVYILNHSPTKALNGMTPYEAWHGCKPAVSQLRVFSCLAFIKELSHIGKLDDRSTPRVFIGYVEGSKAYRILDPGTQRVRMARDVGSTKGEDGHGTSGWATARLRCTTSLLSTSTSRELGEQLLFTKHAYPSPQASTDSSVTLSRHDFGCNEFFTNTTTAGDSTHSSTEGHSSGYVHFDTSSCRPRPVEFATPLSHDEERLDAYHDSEPLQYRTLENLLGKQPVSGLVPRDLKAQLHLAWDDGETRSFAEAQRHAACVPRCRRRWTRLRRIAPGSLLISLVVFKLKRDEDGAIVKRKACLEGIDFDDAFAPVARMESVRLFALATQEGWHVHHMDVKSVFLNGELKEDLRSPARRARCCAYKKALYGLRQAPRAWNAKLDSTLKGMGFEQSPHETAIYLRGNGGNAMLVGVYVNDLVITGAKNAKVAAFKEEIKATFQMSDLGPLSFYLGIEVH</sequence>
<dbReference type="EMBL" id="CP144752">
    <property type="protein sequence ID" value="WVZ90673.1"/>
    <property type="molecule type" value="Genomic_DNA"/>
</dbReference>
<dbReference type="InterPro" id="IPR039537">
    <property type="entry name" value="Retrotran_Ty1/copia-like"/>
</dbReference>
<keyword evidence="2" id="KW-0378">Hydrolase</keyword>
<dbReference type="InterPro" id="IPR043502">
    <property type="entry name" value="DNA/RNA_pol_sf"/>
</dbReference>
<dbReference type="GO" id="GO:0046872">
    <property type="term" value="F:metal ion binding"/>
    <property type="evidence" value="ECO:0007669"/>
    <property type="project" value="UniProtKB-KW"/>
</dbReference>
<name>A0AAQ3X9G4_PASNO</name>
<evidence type="ECO:0000259" key="4">
    <source>
        <dbReference type="Pfam" id="PF25597"/>
    </source>
</evidence>
<feature type="domain" description="Reverse transcriptase Ty1/copia-type" evidence="3">
    <location>
        <begin position="311"/>
        <end position="466"/>
    </location>
</feature>
<dbReference type="SUPFAM" id="SSF56672">
    <property type="entry name" value="DNA/RNA polymerases"/>
    <property type="match status" value="1"/>
</dbReference>
<evidence type="ECO:0000259" key="3">
    <source>
        <dbReference type="Pfam" id="PF07727"/>
    </source>
</evidence>
<protein>
    <recommendedName>
        <fullName evidence="7">Reverse transcriptase Ty1/copia-type domain-containing protein</fullName>
    </recommendedName>
</protein>
<dbReference type="Pfam" id="PF25597">
    <property type="entry name" value="SH3_retrovirus"/>
    <property type="match status" value="1"/>
</dbReference>
<dbReference type="GO" id="GO:0003676">
    <property type="term" value="F:nucleic acid binding"/>
    <property type="evidence" value="ECO:0007669"/>
    <property type="project" value="InterPro"/>
</dbReference>